<dbReference type="EMBL" id="CAMXCT020006670">
    <property type="protein sequence ID" value="CAL1171404.1"/>
    <property type="molecule type" value="Genomic_DNA"/>
</dbReference>
<dbReference type="Pfam" id="PF01135">
    <property type="entry name" value="PCMT"/>
    <property type="match status" value="1"/>
</dbReference>
<dbReference type="OrthoDB" id="10257972at2759"/>
<gene>
    <name evidence="4" type="ORF">C1SCF055_LOCUS42630</name>
</gene>
<evidence type="ECO:0000256" key="1">
    <source>
        <dbReference type="ARBA" id="ARBA00005369"/>
    </source>
</evidence>
<feature type="transmembrane region" description="Helical" evidence="3">
    <location>
        <begin position="611"/>
        <end position="629"/>
    </location>
</feature>
<feature type="compositionally biased region" description="Polar residues" evidence="2">
    <location>
        <begin position="250"/>
        <end position="275"/>
    </location>
</feature>
<dbReference type="SUPFAM" id="SSF53335">
    <property type="entry name" value="S-adenosyl-L-methionine-dependent methyltransferases"/>
    <property type="match status" value="1"/>
</dbReference>
<dbReference type="GO" id="GO:0004719">
    <property type="term" value="F:protein-L-isoaspartate (D-aspartate) O-methyltransferase activity"/>
    <property type="evidence" value="ECO:0007669"/>
    <property type="project" value="InterPro"/>
</dbReference>
<dbReference type="EMBL" id="CAMXCT010006670">
    <property type="protein sequence ID" value="CAI4018029.1"/>
    <property type="molecule type" value="Genomic_DNA"/>
</dbReference>
<keyword evidence="7" id="KW-1185">Reference proteome</keyword>
<name>A0A9P1GNC5_9DINO</name>
<keyword evidence="3" id="KW-0472">Membrane</keyword>
<evidence type="ECO:0000256" key="2">
    <source>
        <dbReference type="SAM" id="MobiDB-lite"/>
    </source>
</evidence>
<comment type="similarity">
    <text evidence="1">Belongs to the methyltransferase superfamily. L-isoaspartyl/D-aspartyl protein methyltransferase family.</text>
</comment>
<reference evidence="4" key="1">
    <citation type="submission" date="2022-10" db="EMBL/GenBank/DDBJ databases">
        <authorList>
            <person name="Chen Y."/>
            <person name="Dougan E. K."/>
            <person name="Chan C."/>
            <person name="Rhodes N."/>
            <person name="Thang M."/>
        </authorList>
    </citation>
    <scope>NUCLEOTIDE SEQUENCE</scope>
</reference>
<accession>A0A9P1GNC5</accession>
<sequence>MGDPHTAWLHFHGRQRFEETRGVSPSNDGMVDELVESHALRSKECIDAFKAVDRGHFWPATGGDLAYADMPLRHGRLHLSAPHIYGKALESLMPLQPGMSFLNIGSGTGYFNCIVSEFTGPHAANHGVEIWPETVAHAKARAAALGKHSLQFTVGNIYQLNVNDTMRYDRIYVGACANSKSKYLYRLLEVGGILIGPFQVGHSQQLRRVVRKTENDFFVEVLGSVQFATLVEPMQCTRSAGVFAPPPRTAPQTEEVQHSAQSGTTTPATMSSGEASENECHQPIGLLQANRRNRLAVQTERRNGWLARGDLDQAHHPLVLQEVVRVPSKRNSCHATDGHTFCSFIFGPSSAVWKGDQTVEVGPFMTLLIRDDLKCRFAYDAQNFQDEDESMEATEGLFPIIWDLWRSSLPQVLSRSELWFFCGINLATWGAFQVEHGSVRSNQQGVNFDLGSNISVDWVDLKMLTMISTTLLAFYVHQCFGRYQLICTLTTRMLSSAHDVAFQARLFLSSKGSRLCSRWLALTALLTLTEGPSIRAWRKLVARGFVKRAEVEPLRRMGPARRWLLLQKVTHLVATEVSDKVLGEMIGRVLAMKDYQQEILETRNLWLPFRYHHLLTVVIMVNLLLLSYGSALSTSCLAPPVFFLITIFFFGMMEVSLQLWNPLAEESRLQVPKLTEDFLLSMHALMHYEHDGPAEQWHSDLKEEQSISNQMSEYYGEDVLFEVWSNGRRYAIGREGDPDDADHDQRMAVPLRVLQLLANEARSRQRRRQREEEEQEPEPESVQADDLWDDAQEPWEWGEEGMDLEMENEPRREDTAMQDVEAEDVRML</sequence>
<proteinExistence type="inferred from homology"/>
<evidence type="ECO:0000313" key="4">
    <source>
        <dbReference type="EMBL" id="CAI4018029.1"/>
    </source>
</evidence>
<dbReference type="PANTHER" id="PTHR11579">
    <property type="entry name" value="PROTEIN-L-ISOASPARTATE O-METHYLTRANSFERASE"/>
    <property type="match status" value="1"/>
</dbReference>
<feature type="transmembrane region" description="Helical" evidence="3">
    <location>
        <begin position="641"/>
        <end position="660"/>
    </location>
</feature>
<dbReference type="EMBL" id="CAMXCT030006670">
    <property type="protein sequence ID" value="CAL4805341.1"/>
    <property type="molecule type" value="Genomic_DNA"/>
</dbReference>
<dbReference type="GO" id="GO:0005254">
    <property type="term" value="F:chloride channel activity"/>
    <property type="evidence" value="ECO:0007669"/>
    <property type="project" value="InterPro"/>
</dbReference>
<protein>
    <submittedName>
        <fullName evidence="6">Protein-L-isoaspartate O-methyltransferase domain-containing protein 1</fullName>
    </submittedName>
</protein>
<keyword evidence="3" id="KW-0812">Transmembrane</keyword>
<dbReference type="AlphaFoldDB" id="A0A9P1GNC5"/>
<dbReference type="Proteomes" id="UP001152797">
    <property type="component" value="Unassembled WGS sequence"/>
</dbReference>
<feature type="region of interest" description="Disordered" evidence="2">
    <location>
        <begin position="762"/>
        <end position="828"/>
    </location>
</feature>
<dbReference type="GO" id="GO:0005737">
    <property type="term" value="C:cytoplasm"/>
    <property type="evidence" value="ECO:0007669"/>
    <property type="project" value="TreeGrafter"/>
</dbReference>
<comment type="caution">
    <text evidence="4">The sequence shown here is derived from an EMBL/GenBank/DDBJ whole genome shotgun (WGS) entry which is preliminary data.</text>
</comment>
<feature type="compositionally biased region" description="Acidic residues" evidence="2">
    <location>
        <begin position="786"/>
        <end position="807"/>
    </location>
</feature>
<reference evidence="5" key="2">
    <citation type="submission" date="2024-04" db="EMBL/GenBank/DDBJ databases">
        <authorList>
            <person name="Chen Y."/>
            <person name="Shah S."/>
            <person name="Dougan E. K."/>
            <person name="Thang M."/>
            <person name="Chan C."/>
        </authorList>
    </citation>
    <scope>NUCLEOTIDE SEQUENCE [LARGE SCALE GENOMIC DNA]</scope>
</reference>
<dbReference type="InterPro" id="IPR000682">
    <property type="entry name" value="PCMT"/>
</dbReference>
<dbReference type="PANTHER" id="PTHR11579:SF9">
    <property type="entry name" value="PROTEIN-L-ISOASPARTATE O-METHYLTRANSFERASE"/>
    <property type="match status" value="1"/>
</dbReference>
<evidence type="ECO:0000256" key="3">
    <source>
        <dbReference type="SAM" id="Phobius"/>
    </source>
</evidence>
<evidence type="ECO:0000313" key="6">
    <source>
        <dbReference type="EMBL" id="CAL4805341.1"/>
    </source>
</evidence>
<evidence type="ECO:0000313" key="7">
    <source>
        <dbReference type="Proteomes" id="UP001152797"/>
    </source>
</evidence>
<dbReference type="InterPro" id="IPR029063">
    <property type="entry name" value="SAM-dependent_MTases_sf"/>
</dbReference>
<feature type="region of interest" description="Disordered" evidence="2">
    <location>
        <begin position="245"/>
        <end position="279"/>
    </location>
</feature>
<keyword evidence="3" id="KW-1133">Transmembrane helix</keyword>
<organism evidence="4">
    <name type="scientific">Cladocopium goreaui</name>
    <dbReference type="NCBI Taxonomy" id="2562237"/>
    <lineage>
        <taxon>Eukaryota</taxon>
        <taxon>Sar</taxon>
        <taxon>Alveolata</taxon>
        <taxon>Dinophyceae</taxon>
        <taxon>Suessiales</taxon>
        <taxon>Symbiodiniaceae</taxon>
        <taxon>Cladocopium</taxon>
    </lineage>
</organism>
<evidence type="ECO:0000313" key="5">
    <source>
        <dbReference type="EMBL" id="CAL1171404.1"/>
    </source>
</evidence>
<dbReference type="Gene3D" id="3.40.50.150">
    <property type="entry name" value="Vaccinia Virus protein VP39"/>
    <property type="match status" value="1"/>
</dbReference>